<dbReference type="Pfam" id="PF00959">
    <property type="entry name" value="Phage_lysozyme"/>
    <property type="match status" value="1"/>
</dbReference>
<organism evidence="8 9">
    <name type="scientific">Mucilaginibacter pallidiroseus</name>
    <dbReference type="NCBI Taxonomy" id="2599295"/>
    <lineage>
        <taxon>Bacteria</taxon>
        <taxon>Pseudomonadati</taxon>
        <taxon>Bacteroidota</taxon>
        <taxon>Sphingobacteriia</taxon>
        <taxon>Sphingobacteriales</taxon>
        <taxon>Sphingobacteriaceae</taxon>
        <taxon>Mucilaginibacter</taxon>
    </lineage>
</organism>
<protein>
    <recommendedName>
        <fullName evidence="7">Lysozyme</fullName>
        <ecNumber evidence="7">3.2.1.17</ecNumber>
    </recommendedName>
</protein>
<dbReference type="RefSeq" id="WP_146382875.1">
    <property type="nucleotide sequence ID" value="NZ_VOEJ01000008.1"/>
</dbReference>
<dbReference type="GO" id="GO:0031640">
    <property type="term" value="P:killing of cells of another organism"/>
    <property type="evidence" value="ECO:0007669"/>
    <property type="project" value="UniProtKB-KW"/>
</dbReference>
<evidence type="ECO:0000256" key="6">
    <source>
        <dbReference type="ARBA" id="ARBA00023295"/>
    </source>
</evidence>
<keyword evidence="6 7" id="KW-0326">Glycosidase</keyword>
<keyword evidence="3 7" id="KW-0081">Bacteriolytic enzyme</keyword>
<dbReference type="PANTHER" id="PTHR38107:SF3">
    <property type="entry name" value="LYSOZYME RRRD-RELATED"/>
    <property type="match status" value="1"/>
</dbReference>
<dbReference type="OrthoDB" id="5327667at2"/>
<dbReference type="InterPro" id="IPR023346">
    <property type="entry name" value="Lysozyme-like_dom_sf"/>
</dbReference>
<dbReference type="HAMAP" id="MF_04110">
    <property type="entry name" value="ENDOLYSIN_T4"/>
    <property type="match status" value="1"/>
</dbReference>
<dbReference type="InterPro" id="IPR051018">
    <property type="entry name" value="Bacteriophage_GH24"/>
</dbReference>
<gene>
    <name evidence="8" type="ORF">FPZ43_15645</name>
</gene>
<keyword evidence="5" id="KW-1035">Host cytoplasm</keyword>
<dbReference type="SUPFAM" id="SSF53955">
    <property type="entry name" value="Lysozyme-like"/>
    <property type="match status" value="1"/>
</dbReference>
<dbReference type="AlphaFoldDB" id="A0A563U2Z9"/>
<comment type="similarity">
    <text evidence="7">Belongs to the glycosyl hydrolase 24 family.</text>
</comment>
<evidence type="ECO:0000256" key="3">
    <source>
        <dbReference type="ARBA" id="ARBA00022638"/>
    </source>
</evidence>
<dbReference type="GO" id="GO:0003796">
    <property type="term" value="F:lysozyme activity"/>
    <property type="evidence" value="ECO:0007669"/>
    <property type="project" value="UniProtKB-EC"/>
</dbReference>
<keyword evidence="2 7" id="KW-0929">Antimicrobial</keyword>
<keyword evidence="4 7" id="KW-0378">Hydrolase</keyword>
<name>A0A563U2Z9_9SPHI</name>
<dbReference type="PANTHER" id="PTHR38107">
    <property type="match status" value="1"/>
</dbReference>
<evidence type="ECO:0000256" key="7">
    <source>
        <dbReference type="RuleBase" id="RU003788"/>
    </source>
</evidence>
<keyword evidence="9" id="KW-1185">Reference proteome</keyword>
<dbReference type="InterPro" id="IPR023347">
    <property type="entry name" value="Lysozyme_dom_sf"/>
</dbReference>
<dbReference type="GO" id="GO:0042742">
    <property type="term" value="P:defense response to bacterium"/>
    <property type="evidence" value="ECO:0007669"/>
    <property type="project" value="UniProtKB-KW"/>
</dbReference>
<evidence type="ECO:0000256" key="5">
    <source>
        <dbReference type="ARBA" id="ARBA00023200"/>
    </source>
</evidence>
<accession>A0A563U2Z9</accession>
<dbReference type="InterPro" id="IPR002196">
    <property type="entry name" value="Glyco_hydro_24"/>
</dbReference>
<dbReference type="Proteomes" id="UP000320042">
    <property type="component" value="Unassembled WGS sequence"/>
</dbReference>
<evidence type="ECO:0000256" key="2">
    <source>
        <dbReference type="ARBA" id="ARBA00022529"/>
    </source>
</evidence>
<evidence type="ECO:0000256" key="4">
    <source>
        <dbReference type="ARBA" id="ARBA00022801"/>
    </source>
</evidence>
<comment type="catalytic activity">
    <reaction evidence="1 7">
        <text>Hydrolysis of (1-&gt;4)-beta-linkages between N-acetylmuramic acid and N-acetyl-D-glucosamine residues in a peptidoglycan and between N-acetyl-D-glucosamine residues in chitodextrins.</text>
        <dbReference type="EC" id="3.2.1.17"/>
    </reaction>
</comment>
<dbReference type="GO" id="GO:0009253">
    <property type="term" value="P:peptidoglycan catabolic process"/>
    <property type="evidence" value="ECO:0007669"/>
    <property type="project" value="InterPro"/>
</dbReference>
<dbReference type="CDD" id="cd00737">
    <property type="entry name" value="lyz_endolysin_autolysin"/>
    <property type="match status" value="1"/>
</dbReference>
<proteinExistence type="inferred from homology"/>
<evidence type="ECO:0000256" key="1">
    <source>
        <dbReference type="ARBA" id="ARBA00000632"/>
    </source>
</evidence>
<dbReference type="InterPro" id="IPR033907">
    <property type="entry name" value="Endolysin_autolysin"/>
</dbReference>
<evidence type="ECO:0000313" key="8">
    <source>
        <dbReference type="EMBL" id="TWR25718.1"/>
    </source>
</evidence>
<sequence length="154" mass="17120">MIVSEEGLKLIKDFEGLRLTAYQDIAGVWTIGYGSTRYENGKSVMLGDKLADVHKAESLLLSTLKIYTEAVSRSVKVELTTNQFNSLVSITYNVGVGIMRKSALLTKLNSGDYQGAADQFLLWNKITDPKTGKKVVSNTLVKRREKERALFLKA</sequence>
<evidence type="ECO:0000313" key="9">
    <source>
        <dbReference type="Proteomes" id="UP000320042"/>
    </source>
</evidence>
<comment type="caution">
    <text evidence="8">The sequence shown here is derived from an EMBL/GenBank/DDBJ whole genome shotgun (WGS) entry which is preliminary data.</text>
</comment>
<reference evidence="8 9" key="1">
    <citation type="submission" date="2019-07" db="EMBL/GenBank/DDBJ databases">
        <authorList>
            <person name="Kim J."/>
        </authorList>
    </citation>
    <scope>NUCLEOTIDE SEQUENCE [LARGE SCALE GENOMIC DNA]</scope>
    <source>
        <strain evidence="9">dk17</strain>
    </source>
</reference>
<dbReference type="EC" id="3.2.1.17" evidence="7"/>
<dbReference type="EMBL" id="VOEJ01000008">
    <property type="protein sequence ID" value="TWR25718.1"/>
    <property type="molecule type" value="Genomic_DNA"/>
</dbReference>
<dbReference type="Gene3D" id="1.10.530.40">
    <property type="match status" value="1"/>
</dbReference>
<dbReference type="InterPro" id="IPR034690">
    <property type="entry name" value="Endolysin_T4_type"/>
</dbReference>
<dbReference type="GO" id="GO:0016998">
    <property type="term" value="P:cell wall macromolecule catabolic process"/>
    <property type="evidence" value="ECO:0007669"/>
    <property type="project" value="InterPro"/>
</dbReference>